<evidence type="ECO:0000313" key="1">
    <source>
        <dbReference type="EMBL" id="SUJ01365.1"/>
    </source>
</evidence>
<dbReference type="RefSeq" id="WP_115169167.1">
    <property type="nucleotide sequence ID" value="NZ_UGYW01000002.1"/>
</dbReference>
<name>A0A380BI66_SPHSI</name>
<dbReference type="Proteomes" id="UP000254893">
    <property type="component" value="Unassembled WGS sequence"/>
</dbReference>
<organism evidence="1 2">
    <name type="scientific">Sphingobacterium spiritivorum</name>
    <name type="common">Flavobacterium spiritivorum</name>
    <dbReference type="NCBI Taxonomy" id="258"/>
    <lineage>
        <taxon>Bacteria</taxon>
        <taxon>Pseudomonadati</taxon>
        <taxon>Bacteroidota</taxon>
        <taxon>Sphingobacteriia</taxon>
        <taxon>Sphingobacteriales</taxon>
        <taxon>Sphingobacteriaceae</taxon>
        <taxon>Sphingobacterium</taxon>
    </lineage>
</organism>
<gene>
    <name evidence="1" type="ORF">NCTC11388_00764</name>
</gene>
<proteinExistence type="predicted"/>
<dbReference type="AlphaFoldDB" id="A0A380BI66"/>
<protein>
    <submittedName>
        <fullName evidence="1">Uncharacterized protein</fullName>
    </submittedName>
</protein>
<dbReference type="EMBL" id="UGYW01000002">
    <property type="protein sequence ID" value="SUJ01365.1"/>
    <property type="molecule type" value="Genomic_DNA"/>
</dbReference>
<accession>A0A380BI66</accession>
<evidence type="ECO:0000313" key="2">
    <source>
        <dbReference type="Proteomes" id="UP000254893"/>
    </source>
</evidence>
<sequence>MNNTTHNRNSLHTQPELQEELKSVINFLNEIGIPVLEQESSQESFLPGIFIDKGRILIDRTRLLHPGDILHEAGHVAVMSPEERMLSSGDLFEHIDKNTLDGYELSAIAWSYAASVFLNLPASFVFHDKGYKGEAEMLIENYEKGNYLFIPMLQYYGLCYDAKNAMLHHAAPYPHMVKWLRV</sequence>
<reference evidence="1 2" key="1">
    <citation type="submission" date="2018-06" db="EMBL/GenBank/DDBJ databases">
        <authorList>
            <consortium name="Pathogen Informatics"/>
            <person name="Doyle S."/>
        </authorList>
    </citation>
    <scope>NUCLEOTIDE SEQUENCE [LARGE SCALE GENOMIC DNA]</scope>
    <source>
        <strain evidence="1 2">NCTC11388</strain>
    </source>
</reference>